<proteinExistence type="predicted"/>
<dbReference type="SUPFAM" id="SSF143430">
    <property type="entry name" value="TTP0101/SSO1404-like"/>
    <property type="match status" value="1"/>
</dbReference>
<dbReference type="Proteomes" id="UP000176700">
    <property type="component" value="Unassembled WGS sequence"/>
</dbReference>
<evidence type="ECO:0000313" key="2">
    <source>
        <dbReference type="EMBL" id="OGZ41905.1"/>
    </source>
</evidence>
<feature type="domain" description="Transcriptional repressor PaaX-like central Cas2-like" evidence="1">
    <location>
        <begin position="132"/>
        <end position="202"/>
    </location>
</feature>
<protein>
    <recommendedName>
        <fullName evidence="1">Transcriptional repressor PaaX-like central Cas2-like domain-containing protein</fullName>
    </recommendedName>
</protein>
<dbReference type="InterPro" id="IPR048846">
    <property type="entry name" value="PaaX-like_central"/>
</dbReference>
<accession>A0A1G2FUZ4</accession>
<comment type="caution">
    <text evidence="2">The sequence shown here is derived from an EMBL/GenBank/DDBJ whole genome shotgun (WGS) entry which is preliminary data.</text>
</comment>
<reference evidence="2 3" key="1">
    <citation type="journal article" date="2016" name="Nat. Commun.">
        <title>Thousands of microbial genomes shed light on interconnected biogeochemical processes in an aquifer system.</title>
        <authorList>
            <person name="Anantharaman K."/>
            <person name="Brown C.T."/>
            <person name="Hug L.A."/>
            <person name="Sharon I."/>
            <person name="Castelle C.J."/>
            <person name="Probst A.J."/>
            <person name="Thomas B.C."/>
            <person name="Singh A."/>
            <person name="Wilkins M.J."/>
            <person name="Karaoz U."/>
            <person name="Brodie E.L."/>
            <person name="Williams K.H."/>
            <person name="Hubbard S.S."/>
            <person name="Banfield J.F."/>
        </authorList>
    </citation>
    <scope>NUCLEOTIDE SEQUENCE [LARGE SCALE GENOMIC DNA]</scope>
</reference>
<name>A0A1G2FUZ4_9BACT</name>
<gene>
    <name evidence="2" type="ORF">A2W41_02835</name>
</gene>
<dbReference type="AlphaFoldDB" id="A0A1G2FUZ4"/>
<dbReference type="EMBL" id="MHNI01000024">
    <property type="protein sequence ID" value="OGZ41905.1"/>
    <property type="molecule type" value="Genomic_DNA"/>
</dbReference>
<dbReference type="Pfam" id="PF20803">
    <property type="entry name" value="PaaX_M"/>
    <property type="match status" value="1"/>
</dbReference>
<evidence type="ECO:0000313" key="3">
    <source>
        <dbReference type="Proteomes" id="UP000176700"/>
    </source>
</evidence>
<organism evidence="2 3">
    <name type="scientific">Candidatus Ryanbacteria bacterium RIFCSPHIGHO2_01_45_13</name>
    <dbReference type="NCBI Taxonomy" id="1802112"/>
    <lineage>
        <taxon>Bacteria</taxon>
        <taxon>Candidatus Ryaniibacteriota</taxon>
    </lineage>
</organism>
<evidence type="ECO:0000259" key="1">
    <source>
        <dbReference type="Pfam" id="PF20803"/>
    </source>
</evidence>
<sequence>MSCSKFGISKSTFLYYRKETYKVMHHLDIMRENKQIHVGPVAKKILLLLATGARLSLTRRPDVYFRILRETAAEWGKLNEESLRRTVKKLYQSKLIGCREHNDGTVELVLGEEGAKRVLRYQLDTIEIKKPAKWDGLWRVVMFDIPEQKREGRNALGAKLKELGFYPLQKSAFILPYACKDEIDFIVELFELRPYVRMLIVKEIDIGLHLKQKFGV</sequence>
<dbReference type="Gene3D" id="3.30.70.2650">
    <property type="match status" value="1"/>
</dbReference>